<evidence type="ECO:0000313" key="2">
    <source>
        <dbReference type="Proteomes" id="UP000598174"/>
    </source>
</evidence>
<proteinExistence type="predicted"/>
<dbReference type="EMBL" id="BOMM01000058">
    <property type="protein sequence ID" value="GIE14817.1"/>
    <property type="molecule type" value="Genomic_DNA"/>
</dbReference>
<protein>
    <recommendedName>
        <fullName evidence="3">ESX-1 secretion-associated protein</fullName>
    </recommendedName>
</protein>
<dbReference type="AlphaFoldDB" id="A0A919J7P2"/>
<dbReference type="RefSeq" id="WP_203821213.1">
    <property type="nucleotide sequence ID" value="NZ_BAAABP010000047.1"/>
</dbReference>
<gene>
    <name evidence="1" type="ORF">Afe05nite_66570</name>
</gene>
<dbReference type="InterPro" id="IPR022536">
    <property type="entry name" value="EspC"/>
</dbReference>
<dbReference type="GO" id="GO:0009306">
    <property type="term" value="P:protein secretion"/>
    <property type="evidence" value="ECO:0007669"/>
    <property type="project" value="InterPro"/>
</dbReference>
<dbReference type="Proteomes" id="UP000598174">
    <property type="component" value="Unassembled WGS sequence"/>
</dbReference>
<name>A0A919J7P2_9ACTN</name>
<evidence type="ECO:0008006" key="3">
    <source>
        <dbReference type="Google" id="ProtNLM"/>
    </source>
</evidence>
<evidence type="ECO:0000313" key="1">
    <source>
        <dbReference type="EMBL" id="GIE14817.1"/>
    </source>
</evidence>
<keyword evidence="2" id="KW-1185">Reference proteome</keyword>
<sequence>MSDPAAFEVNSASLVSHAGEVDGIGDGLAAAAQAGETVLTNTGAYGQLCQFIPSLLNALQQDMVGGMNTAADSAHETADSLRSVAAAYDNADGNAADRLRNAR</sequence>
<dbReference type="Pfam" id="PF10824">
    <property type="entry name" value="T7SS_ESX_EspC"/>
    <property type="match status" value="1"/>
</dbReference>
<accession>A0A919J7P2</accession>
<organism evidence="1 2">
    <name type="scientific">Paractinoplanes ferrugineus</name>
    <dbReference type="NCBI Taxonomy" id="113564"/>
    <lineage>
        <taxon>Bacteria</taxon>
        <taxon>Bacillati</taxon>
        <taxon>Actinomycetota</taxon>
        <taxon>Actinomycetes</taxon>
        <taxon>Micromonosporales</taxon>
        <taxon>Micromonosporaceae</taxon>
        <taxon>Paractinoplanes</taxon>
    </lineage>
</organism>
<reference evidence="1" key="1">
    <citation type="submission" date="2021-01" db="EMBL/GenBank/DDBJ databases">
        <title>Whole genome shotgun sequence of Actinoplanes ferrugineus NBRC 15555.</title>
        <authorList>
            <person name="Komaki H."/>
            <person name="Tamura T."/>
        </authorList>
    </citation>
    <scope>NUCLEOTIDE SEQUENCE</scope>
    <source>
        <strain evidence="1">NBRC 15555</strain>
    </source>
</reference>
<comment type="caution">
    <text evidence="1">The sequence shown here is derived from an EMBL/GenBank/DDBJ whole genome shotgun (WGS) entry which is preliminary data.</text>
</comment>